<evidence type="ECO:0000256" key="1">
    <source>
        <dbReference type="SAM" id="SignalP"/>
    </source>
</evidence>
<dbReference type="PROSITE" id="PS51257">
    <property type="entry name" value="PROKAR_LIPOPROTEIN"/>
    <property type="match status" value="1"/>
</dbReference>
<protein>
    <recommendedName>
        <fullName evidence="4">Secreted protein</fullName>
    </recommendedName>
</protein>
<reference evidence="2 3" key="1">
    <citation type="submission" date="2015-07" db="EMBL/GenBank/DDBJ databases">
        <title>Genome analysis of myxobacterium Chondromyces crocatus Cm c5 reveals a high potential for natural compound synthesis and the genetic basis for the loss of fruiting body formation.</title>
        <authorList>
            <person name="Zaburannyi N."/>
            <person name="Bunk B."/>
            <person name="Maier J."/>
            <person name="Overmann J."/>
            <person name="Mueller R."/>
        </authorList>
    </citation>
    <scope>NUCLEOTIDE SEQUENCE [LARGE SCALE GENOMIC DNA]</scope>
    <source>
        <strain evidence="2 3">Cm c5</strain>
    </source>
</reference>
<sequence length="179" mass="19275">MRAENWWGSCLIAPLLAACVAGCSGADGGSGDRDDDDGEAMRVTNALYRVPVPEELEPWATYPAPDTELDREEGDWVKIEYTFPTWIVGTVQQVELEGRFPAGATSFPVSAGPHGDGVCTVEGTRFVCTENLPGLVVDRAQAESVMRAQGVSGDDLTQRLRVTDVFSVDPIGIIEFDVP</sequence>
<gene>
    <name evidence="2" type="ORF">CMC5_002190</name>
</gene>
<dbReference type="STRING" id="52.CMC5_002190"/>
<dbReference type="AlphaFoldDB" id="A0A0K1E5F8"/>
<dbReference type="KEGG" id="ccro:CMC5_002190"/>
<dbReference type="Proteomes" id="UP000067626">
    <property type="component" value="Chromosome"/>
</dbReference>
<feature type="chain" id="PRO_5005458911" description="Secreted protein" evidence="1">
    <location>
        <begin position="27"/>
        <end position="179"/>
    </location>
</feature>
<accession>A0A0K1E5F8</accession>
<organism evidence="2 3">
    <name type="scientific">Chondromyces crocatus</name>
    <dbReference type="NCBI Taxonomy" id="52"/>
    <lineage>
        <taxon>Bacteria</taxon>
        <taxon>Pseudomonadati</taxon>
        <taxon>Myxococcota</taxon>
        <taxon>Polyangia</taxon>
        <taxon>Polyangiales</taxon>
        <taxon>Polyangiaceae</taxon>
        <taxon>Chondromyces</taxon>
    </lineage>
</organism>
<evidence type="ECO:0000313" key="2">
    <source>
        <dbReference type="EMBL" id="AKT36106.1"/>
    </source>
</evidence>
<evidence type="ECO:0008006" key="4">
    <source>
        <dbReference type="Google" id="ProtNLM"/>
    </source>
</evidence>
<name>A0A0K1E5F8_CHOCO</name>
<proteinExistence type="predicted"/>
<feature type="signal peptide" evidence="1">
    <location>
        <begin position="1"/>
        <end position="26"/>
    </location>
</feature>
<evidence type="ECO:0000313" key="3">
    <source>
        <dbReference type="Proteomes" id="UP000067626"/>
    </source>
</evidence>
<keyword evidence="3" id="KW-1185">Reference proteome</keyword>
<keyword evidence="1" id="KW-0732">Signal</keyword>
<dbReference type="EMBL" id="CP012159">
    <property type="protein sequence ID" value="AKT36106.1"/>
    <property type="molecule type" value="Genomic_DNA"/>
</dbReference>